<keyword evidence="5" id="KW-1185">Reference proteome</keyword>
<reference evidence="5" key="1">
    <citation type="journal article" date="2019" name="Int. J. Syst. Evol. Microbiol.">
        <title>The Global Catalogue of Microorganisms (GCM) 10K type strain sequencing project: providing services to taxonomists for standard genome sequencing and annotation.</title>
        <authorList>
            <consortium name="The Broad Institute Genomics Platform"/>
            <consortium name="The Broad Institute Genome Sequencing Center for Infectious Disease"/>
            <person name="Wu L."/>
            <person name="Ma J."/>
        </authorList>
    </citation>
    <scope>NUCLEOTIDE SEQUENCE [LARGE SCALE GENOMIC DNA]</scope>
    <source>
        <strain evidence="5">JCM 16902</strain>
    </source>
</reference>
<evidence type="ECO:0000313" key="5">
    <source>
        <dbReference type="Proteomes" id="UP001501074"/>
    </source>
</evidence>
<sequence length="204" mass="22589">MNDIQVVLRGNIASDPRFVRFDDGNCVTSFRLASTSSWFDREHNTWVDRRTTYVSVNCRRALATSAEQSLHKGHPVVITGRLWERAWTKDDRSGRTLEVEAETVGHDLTFGISAFTRFTRERHAGEPVGTPREVRGADERDPDTAAVYGAVREIGEPVTDVSGLTVLDDDTTVAADGAERETERETEAKRETAGTGKVPAGRAR</sequence>
<dbReference type="Pfam" id="PF00436">
    <property type="entry name" value="SSB"/>
    <property type="match status" value="1"/>
</dbReference>
<comment type="caution">
    <text evidence="4">The sequence shown here is derived from an EMBL/GenBank/DDBJ whole genome shotgun (WGS) entry which is preliminary data.</text>
</comment>
<evidence type="ECO:0000256" key="1">
    <source>
        <dbReference type="ARBA" id="ARBA00023125"/>
    </source>
</evidence>
<proteinExistence type="predicted"/>
<dbReference type="CDD" id="cd04496">
    <property type="entry name" value="SSB_OBF"/>
    <property type="match status" value="1"/>
</dbReference>
<protein>
    <recommendedName>
        <fullName evidence="6">Single-stranded DNA-binding protein</fullName>
    </recommendedName>
</protein>
<dbReference type="EMBL" id="BAAAZO010000001">
    <property type="protein sequence ID" value="GAA3592727.1"/>
    <property type="molecule type" value="Genomic_DNA"/>
</dbReference>
<dbReference type="SUPFAM" id="SSF50249">
    <property type="entry name" value="Nucleic acid-binding proteins"/>
    <property type="match status" value="1"/>
</dbReference>
<dbReference type="InterPro" id="IPR012340">
    <property type="entry name" value="NA-bd_OB-fold"/>
</dbReference>
<evidence type="ECO:0008006" key="6">
    <source>
        <dbReference type="Google" id="ProtNLM"/>
    </source>
</evidence>
<dbReference type="Proteomes" id="UP001501074">
    <property type="component" value="Unassembled WGS sequence"/>
</dbReference>
<gene>
    <name evidence="4" type="ORF">GCM10022223_04320</name>
</gene>
<dbReference type="InterPro" id="IPR000424">
    <property type="entry name" value="Primosome_PriB/ssb"/>
</dbReference>
<feature type="region of interest" description="Disordered" evidence="3">
    <location>
        <begin position="167"/>
        <end position="204"/>
    </location>
</feature>
<accession>A0ABP6YXL9</accession>
<dbReference type="PROSITE" id="PS50935">
    <property type="entry name" value="SSB"/>
    <property type="match status" value="1"/>
</dbReference>
<evidence type="ECO:0000256" key="3">
    <source>
        <dbReference type="SAM" id="MobiDB-lite"/>
    </source>
</evidence>
<evidence type="ECO:0000313" key="4">
    <source>
        <dbReference type="EMBL" id="GAA3592727.1"/>
    </source>
</evidence>
<dbReference type="Gene3D" id="2.40.50.140">
    <property type="entry name" value="Nucleic acid-binding proteins"/>
    <property type="match status" value="1"/>
</dbReference>
<evidence type="ECO:0000256" key="2">
    <source>
        <dbReference type="PROSITE-ProRule" id="PRU00252"/>
    </source>
</evidence>
<feature type="compositionally biased region" description="Low complexity" evidence="3">
    <location>
        <begin position="167"/>
        <end position="176"/>
    </location>
</feature>
<feature type="compositionally biased region" description="Basic and acidic residues" evidence="3">
    <location>
        <begin position="177"/>
        <end position="192"/>
    </location>
</feature>
<dbReference type="RefSeq" id="WP_231485058.1">
    <property type="nucleotide sequence ID" value="NZ_BAAAZO010000001.1"/>
</dbReference>
<keyword evidence="1 2" id="KW-0238">DNA-binding</keyword>
<organism evidence="4 5">
    <name type="scientific">Kineosporia mesophila</name>
    <dbReference type="NCBI Taxonomy" id="566012"/>
    <lineage>
        <taxon>Bacteria</taxon>
        <taxon>Bacillati</taxon>
        <taxon>Actinomycetota</taxon>
        <taxon>Actinomycetes</taxon>
        <taxon>Kineosporiales</taxon>
        <taxon>Kineosporiaceae</taxon>
        <taxon>Kineosporia</taxon>
    </lineage>
</organism>
<name>A0ABP6YXL9_9ACTN</name>